<dbReference type="Gene3D" id="2.120.10.80">
    <property type="entry name" value="Kelch-type beta propeller"/>
    <property type="match status" value="1"/>
</dbReference>
<reference evidence="3" key="1">
    <citation type="submission" date="2020-07" db="EMBL/GenBank/DDBJ databases">
        <title>Huge and variable diversity of episymbiotic CPR bacteria and DPANN archaea in groundwater ecosystems.</title>
        <authorList>
            <person name="He C.Y."/>
            <person name="Keren R."/>
            <person name="Whittaker M."/>
            <person name="Farag I.F."/>
            <person name="Doudna J."/>
            <person name="Cate J.H.D."/>
            <person name="Banfield J.F."/>
        </authorList>
    </citation>
    <scope>NUCLEOTIDE SEQUENCE</scope>
    <source>
        <strain evidence="3">NC_groundwater_1813_Pr3_B-0.1um_71_17</strain>
    </source>
</reference>
<name>A0A933SEG5_UNCEI</name>
<dbReference type="SUPFAM" id="SSF117281">
    <property type="entry name" value="Kelch motif"/>
    <property type="match status" value="1"/>
</dbReference>
<dbReference type="InterPro" id="IPR015915">
    <property type="entry name" value="Kelch-typ_b-propeller"/>
</dbReference>
<accession>A0A933SEG5</accession>
<evidence type="ECO:0000313" key="3">
    <source>
        <dbReference type="EMBL" id="MBI5170632.1"/>
    </source>
</evidence>
<dbReference type="Gene3D" id="2.60.40.10">
    <property type="entry name" value="Immunoglobulins"/>
    <property type="match status" value="3"/>
</dbReference>
<dbReference type="SUPFAM" id="SSF81296">
    <property type="entry name" value="E set domains"/>
    <property type="match status" value="2"/>
</dbReference>
<dbReference type="PROSITE" id="PS51257">
    <property type="entry name" value="PROKAR_LIPOPROTEIN"/>
    <property type="match status" value="1"/>
</dbReference>
<dbReference type="Proteomes" id="UP000696931">
    <property type="component" value="Unassembled WGS sequence"/>
</dbReference>
<keyword evidence="2" id="KW-0677">Repeat</keyword>
<gene>
    <name evidence="3" type="ORF">HZA61_14175</name>
</gene>
<evidence type="ECO:0000256" key="1">
    <source>
        <dbReference type="ARBA" id="ARBA00022441"/>
    </source>
</evidence>
<evidence type="ECO:0000313" key="4">
    <source>
        <dbReference type="Proteomes" id="UP000696931"/>
    </source>
</evidence>
<dbReference type="EMBL" id="JACRIW010000100">
    <property type="protein sequence ID" value="MBI5170632.1"/>
    <property type="molecule type" value="Genomic_DNA"/>
</dbReference>
<evidence type="ECO:0000256" key="2">
    <source>
        <dbReference type="ARBA" id="ARBA00022737"/>
    </source>
</evidence>
<dbReference type="InterPro" id="IPR026444">
    <property type="entry name" value="Secre_tail"/>
</dbReference>
<dbReference type="PANTHER" id="PTHR46093">
    <property type="entry name" value="ACYL-COA-BINDING DOMAIN-CONTAINING PROTEIN 5"/>
    <property type="match status" value="1"/>
</dbReference>
<dbReference type="PANTHER" id="PTHR46093:SF18">
    <property type="entry name" value="FIBRONECTIN TYPE-III DOMAIN-CONTAINING PROTEIN"/>
    <property type="match status" value="1"/>
</dbReference>
<keyword evidence="1" id="KW-0880">Kelch repeat</keyword>
<proteinExistence type="predicted"/>
<dbReference type="InterPro" id="IPR013783">
    <property type="entry name" value="Ig-like_fold"/>
</dbReference>
<dbReference type="AlphaFoldDB" id="A0A933SEG5"/>
<dbReference type="InterPro" id="IPR014756">
    <property type="entry name" value="Ig_E-set"/>
</dbReference>
<protein>
    <submittedName>
        <fullName evidence="3">T9SS type A sorting domain-containing protein</fullName>
    </submittedName>
</protein>
<organism evidence="3 4">
    <name type="scientific">Eiseniibacteriota bacterium</name>
    <dbReference type="NCBI Taxonomy" id="2212470"/>
    <lineage>
        <taxon>Bacteria</taxon>
        <taxon>Candidatus Eiseniibacteriota</taxon>
    </lineage>
</organism>
<sequence length="928" mass="97719">MDTFRFRPAPARHRSFRPGVLAAFTLLTTFFACLPLASAFAQAFNGTWTQLAAGGTIPPARRDVGAIYDGSRDRIVLLASDGFTYAMNVGTGTWSKLGTSQTGTSPGFERAVYDAVADRMIVVNSNLQVSALNLANPVAWQVLTPAGASPVARSFFALTIDLVRNRLLLFGGGPSPAPYGDLWEFSLGPQAWTQLAPAGDGPAGRWGGIAVIDPVGDRLLVGFGSVSTAYAVSGALWAVNLSGSPQWTSLPLSNPLAAPSDCMLPSVAYSPSDGGLVLFGGYQNTSTRPHLLTFAGPNAWSALTPTGGPPIARWSGNAMFRTTGSQFLLFGGFTGGTGLNDVWLLDRTPIPGPPSIASVSPAGGRVGDLVTINGTDLHDVHTVSFAGTPASIDNQYFQRLQVRVPAGAVSGPITVTNPRGTVTSATSFYVGVAPIVSAVEPDSGRQGEVVRVRGRHFADATRVKFGPASSATFAVESDSVLYATVDANAITGPVTVTNPAASGVSAFDFVRVFDNPHPLLFAVRDVRGDQGGRVQLSWQASDYDKPAVHSVTGYRVWRRGQPFAPGMPHDALPSGWIARPSASAALAAFAPPSEYWEAIATLPAAMLNGYAYTAGTTRDSAEGDPAWTAFFVQAITSDVSTFYNSVVDSGYSVDNLAPPAPGPFAVVYAPTANTLHWTARTIPDLRGYEVHRGGQPTFVPSAATLVTTTADSSYADVPGAHYYKLAAIDVHGNRSRWLSASPSSPVATLASFVRADRDEHRVALLWYSDGNAGLVARVQRRTLERAWETLGDAVADGEGWLRFEDANAEPDVRYAYRLAVLDEGGEELLLGETWVDPVRVAFAVLGAGPNPARDGRITLAFALPATASARVQLFDLAGRLVDSRVLGATTGSAQTVEFGAGARLRAGVYLVRATSGAVSLTRRVVVLN</sequence>
<dbReference type="NCBIfam" id="TIGR04183">
    <property type="entry name" value="Por_Secre_tail"/>
    <property type="match status" value="1"/>
</dbReference>
<comment type="caution">
    <text evidence="3">The sequence shown here is derived from an EMBL/GenBank/DDBJ whole genome shotgun (WGS) entry which is preliminary data.</text>
</comment>